<protein>
    <submittedName>
        <fullName evidence="2">Uncharacterized protein</fullName>
    </submittedName>
</protein>
<dbReference type="EMBL" id="JABANN010000025">
    <property type="protein sequence ID" value="KAF4674746.1"/>
    <property type="molecule type" value="Genomic_DNA"/>
</dbReference>
<proteinExistence type="predicted"/>
<evidence type="ECO:0000313" key="3">
    <source>
        <dbReference type="EMBL" id="KAF4674746.1"/>
    </source>
</evidence>
<comment type="caution">
    <text evidence="2">The sequence shown here is derived from an EMBL/GenBank/DDBJ whole genome shotgun (WGS) entry which is preliminary data.</text>
</comment>
<evidence type="ECO:0000256" key="1">
    <source>
        <dbReference type="SAM" id="MobiDB-lite"/>
    </source>
</evidence>
<organism evidence="2 4">
    <name type="scientific">Perkinsus olseni</name>
    <name type="common">Perkinsus atlanticus</name>
    <dbReference type="NCBI Taxonomy" id="32597"/>
    <lineage>
        <taxon>Eukaryota</taxon>
        <taxon>Sar</taxon>
        <taxon>Alveolata</taxon>
        <taxon>Perkinsozoa</taxon>
        <taxon>Perkinsea</taxon>
        <taxon>Perkinsida</taxon>
        <taxon>Perkinsidae</taxon>
        <taxon>Perkinsus</taxon>
    </lineage>
</organism>
<reference evidence="4 5" key="1">
    <citation type="submission" date="2020-04" db="EMBL/GenBank/DDBJ databases">
        <title>Perkinsus olseni comparative genomics.</title>
        <authorList>
            <person name="Bogema D.R."/>
        </authorList>
    </citation>
    <scope>NUCLEOTIDE SEQUENCE [LARGE SCALE GENOMIC DNA]</scope>
    <source>
        <strain evidence="2">ATCC PRA-179</strain>
        <strain evidence="3">ATCC PRA-31</strain>
    </source>
</reference>
<dbReference type="EMBL" id="JABAHT010000394">
    <property type="protein sequence ID" value="KAF4656674.1"/>
    <property type="molecule type" value="Genomic_DNA"/>
</dbReference>
<dbReference type="Pfam" id="PF07004">
    <property type="entry name" value="SHIPPO-rpt"/>
    <property type="match status" value="1"/>
</dbReference>
<accession>A0A7J6LBQ0</accession>
<sequence>MVQLNSSFSEARFAKWRAGWGFGKASRDYLNDPSIVRTGRFTPSGDLYYGSNAFWRGNLEQDRAAGIGIGDRPDYGKAKGDYIASPDSYDPSKHFTRRSVIYTNMKLKPRFPNPEERYRHSLAAGPGPAAYDTRVEPGHLCPKITIQTRKLDTKLFKEEMFKPGPDQYNTRQHPGASMRMITLTGREKAQDDIRQKGPGPGQYNLRDGDFDKFNLEPVGWNPPWVAELNEMKAEQSMRRGSSENVLTTS</sequence>
<evidence type="ECO:0000313" key="2">
    <source>
        <dbReference type="EMBL" id="KAF4656674.1"/>
    </source>
</evidence>
<dbReference type="InterPro" id="IPR010736">
    <property type="entry name" value="SHIPPO-rpt"/>
</dbReference>
<dbReference type="Proteomes" id="UP000570595">
    <property type="component" value="Unassembled WGS sequence"/>
</dbReference>
<dbReference type="OrthoDB" id="408825at2759"/>
<evidence type="ECO:0000313" key="5">
    <source>
        <dbReference type="Proteomes" id="UP000572268"/>
    </source>
</evidence>
<name>A0A7J6LBQ0_PEROL</name>
<feature type="region of interest" description="Disordered" evidence="1">
    <location>
        <begin position="189"/>
        <end position="210"/>
    </location>
</feature>
<dbReference type="Proteomes" id="UP000572268">
    <property type="component" value="Unassembled WGS sequence"/>
</dbReference>
<gene>
    <name evidence="3" type="ORF">FOL46_004006</name>
    <name evidence="2" type="ORF">FOZ61_006742</name>
</gene>
<evidence type="ECO:0000313" key="4">
    <source>
        <dbReference type="Proteomes" id="UP000570595"/>
    </source>
</evidence>
<dbReference type="AlphaFoldDB" id="A0A7J6LBQ0"/>